<dbReference type="SUPFAM" id="SSF50249">
    <property type="entry name" value="Nucleic acid-binding proteins"/>
    <property type="match status" value="2"/>
</dbReference>
<sequence>MTKIQAVDRTEGPVLPEYIPIADVPKTSSPEDRFDLLGVVVHMEDVRQVIYKSGRVADVRDISIVDESTGTRPMIISAWGQLATSDCEAIKDWASNPLVLSLTSLKPATHRVKHVYNNRPSPYSWAHAHPDVIADYMARQLEFMNVGAEPIPTTLDQIISKTLSNIIAYIGCDCCGKRCGVAANVPFFCPHCPDKKSTSTERVNFTFDAADDTGTFRLTAFGPICEQILNLTTLEIFERKIKGDWGDFDHLAAALKNTPMHIILHPAQSLGREGVL</sequence>
<evidence type="ECO:0008006" key="3">
    <source>
        <dbReference type="Google" id="ProtNLM"/>
    </source>
</evidence>
<accession>A0A803MUI2</accession>
<dbReference type="InterPro" id="IPR012340">
    <property type="entry name" value="NA-bd_OB-fold"/>
</dbReference>
<evidence type="ECO:0000313" key="2">
    <source>
        <dbReference type="Proteomes" id="UP000596660"/>
    </source>
</evidence>
<dbReference type="Gene3D" id="2.40.50.140">
    <property type="entry name" value="Nucleic acid-binding proteins"/>
    <property type="match status" value="2"/>
</dbReference>
<evidence type="ECO:0000313" key="1">
    <source>
        <dbReference type="EnsemblPlants" id="AUR62035494-RA:cds"/>
    </source>
</evidence>
<proteinExistence type="predicted"/>
<name>A0A803MUI2_CHEQI</name>
<protein>
    <recommendedName>
        <fullName evidence="3">Replication factor A C-terminal domain-containing protein</fullName>
    </recommendedName>
</protein>
<dbReference type="Proteomes" id="UP000596660">
    <property type="component" value="Unplaced"/>
</dbReference>
<reference evidence="1" key="1">
    <citation type="journal article" date="2017" name="Nature">
        <title>The genome of Chenopodium quinoa.</title>
        <authorList>
            <person name="Jarvis D.E."/>
            <person name="Ho Y.S."/>
            <person name="Lightfoot D.J."/>
            <person name="Schmoeckel S.M."/>
            <person name="Li B."/>
            <person name="Borm T.J.A."/>
            <person name="Ohyanagi H."/>
            <person name="Mineta K."/>
            <person name="Michell C.T."/>
            <person name="Saber N."/>
            <person name="Kharbatia N.M."/>
            <person name="Rupper R.R."/>
            <person name="Sharp A.R."/>
            <person name="Dally N."/>
            <person name="Boughton B.A."/>
            <person name="Woo Y.H."/>
            <person name="Gao G."/>
            <person name="Schijlen E.G.W.M."/>
            <person name="Guo X."/>
            <person name="Momin A.A."/>
            <person name="Negrao S."/>
            <person name="Al-Babili S."/>
            <person name="Gehring C."/>
            <person name="Roessner U."/>
            <person name="Jung C."/>
            <person name="Murphy K."/>
            <person name="Arold S.T."/>
            <person name="Gojobori T."/>
            <person name="van der Linden C.G."/>
            <person name="van Loo E.N."/>
            <person name="Jellen E.N."/>
            <person name="Maughan P.J."/>
            <person name="Tester M."/>
        </authorList>
    </citation>
    <scope>NUCLEOTIDE SEQUENCE [LARGE SCALE GENOMIC DNA]</scope>
    <source>
        <strain evidence="1">cv. PI 614886</strain>
    </source>
</reference>
<dbReference type="Gramene" id="AUR62035494-RA">
    <property type="protein sequence ID" value="AUR62035494-RA:cds"/>
    <property type="gene ID" value="AUR62035494"/>
</dbReference>
<keyword evidence="2" id="KW-1185">Reference proteome</keyword>
<dbReference type="EnsemblPlants" id="AUR62035494-RA">
    <property type="protein sequence ID" value="AUR62035494-RA:cds"/>
    <property type="gene ID" value="AUR62035494"/>
</dbReference>
<organism evidence="1 2">
    <name type="scientific">Chenopodium quinoa</name>
    <name type="common">Quinoa</name>
    <dbReference type="NCBI Taxonomy" id="63459"/>
    <lineage>
        <taxon>Eukaryota</taxon>
        <taxon>Viridiplantae</taxon>
        <taxon>Streptophyta</taxon>
        <taxon>Embryophyta</taxon>
        <taxon>Tracheophyta</taxon>
        <taxon>Spermatophyta</taxon>
        <taxon>Magnoliopsida</taxon>
        <taxon>eudicotyledons</taxon>
        <taxon>Gunneridae</taxon>
        <taxon>Pentapetalae</taxon>
        <taxon>Caryophyllales</taxon>
        <taxon>Chenopodiaceae</taxon>
        <taxon>Chenopodioideae</taxon>
        <taxon>Atripliceae</taxon>
        <taxon>Chenopodium</taxon>
    </lineage>
</organism>
<reference evidence="1" key="2">
    <citation type="submission" date="2021-03" db="UniProtKB">
        <authorList>
            <consortium name="EnsemblPlants"/>
        </authorList>
    </citation>
    <scope>IDENTIFICATION</scope>
</reference>
<dbReference type="AlphaFoldDB" id="A0A803MUI2"/>